<comment type="caution">
    <text evidence="4">The sequence shown here is derived from an EMBL/GenBank/DDBJ whole genome shotgun (WGS) entry which is preliminary data.</text>
</comment>
<dbReference type="OrthoDB" id="24948at2759"/>
<dbReference type="GO" id="GO:0031145">
    <property type="term" value="P:anaphase-promoting complex-dependent catabolic process"/>
    <property type="evidence" value="ECO:0007669"/>
    <property type="project" value="InterPro"/>
</dbReference>
<evidence type="ECO:0000313" key="5">
    <source>
        <dbReference type="Proteomes" id="UP000692954"/>
    </source>
</evidence>
<dbReference type="FunFam" id="2.60.120.260:FF:000122">
    <property type="entry name" value="Anaphase-promoting complex subunit 10"/>
    <property type="match status" value="1"/>
</dbReference>
<evidence type="ECO:0000256" key="1">
    <source>
        <dbReference type="ARBA" id="ARBA00022786"/>
    </source>
</evidence>
<dbReference type="PROSITE" id="PS51284">
    <property type="entry name" value="DOC"/>
    <property type="match status" value="1"/>
</dbReference>
<protein>
    <recommendedName>
        <fullName evidence="3">DOC domain-containing protein</fullName>
    </recommendedName>
</protein>
<dbReference type="AlphaFoldDB" id="A0A8S1NQA6"/>
<accession>A0A8S1NQA6</accession>
<dbReference type="PANTHER" id="PTHR12936:SF0">
    <property type="entry name" value="ANAPHASE-PROMOTING COMPLEX SUBUNIT 10"/>
    <property type="match status" value="1"/>
</dbReference>
<dbReference type="GO" id="GO:0005680">
    <property type="term" value="C:anaphase-promoting complex"/>
    <property type="evidence" value="ECO:0007669"/>
    <property type="project" value="InterPro"/>
</dbReference>
<feature type="coiled-coil region" evidence="2">
    <location>
        <begin position="275"/>
        <end position="302"/>
    </location>
</feature>
<dbReference type="InterPro" id="IPR004939">
    <property type="entry name" value="APC_su10/DOC_dom"/>
</dbReference>
<evidence type="ECO:0000313" key="4">
    <source>
        <dbReference type="EMBL" id="CAD8092421.1"/>
    </source>
</evidence>
<dbReference type="InterPro" id="IPR016901">
    <property type="entry name" value="APC10/Doc1"/>
</dbReference>
<dbReference type="Proteomes" id="UP000692954">
    <property type="component" value="Unassembled WGS sequence"/>
</dbReference>
<keyword evidence="5" id="KW-1185">Reference proteome</keyword>
<keyword evidence="1" id="KW-0833">Ubl conjugation pathway</keyword>
<evidence type="ECO:0000256" key="2">
    <source>
        <dbReference type="SAM" id="Coils"/>
    </source>
</evidence>
<dbReference type="EMBL" id="CAJJDN010000059">
    <property type="protein sequence ID" value="CAD8092421.1"/>
    <property type="molecule type" value="Genomic_DNA"/>
</dbReference>
<name>A0A8S1NQA6_9CILI</name>
<evidence type="ECO:0000259" key="3">
    <source>
        <dbReference type="PROSITE" id="PS51284"/>
    </source>
</evidence>
<sequence>MHIENPFYSSVQTPYIQTNLTPIANMQRKEIGDQAIWTLSSAKTGNGVDQLRDDNLNTFWQSDGTQPHYLTIQFVKKMRVQEVALYLDFKQDESYTPNKLSIRTGTNIQDMKEVQFIELKEPYGWYVFALKTKQLNSQEKPYVSTMNIQIVVLQNQHSGKDTHIRQVKIFGPREKQNQGLSFPDFKTPEITQYASILNRDPVLKRKKAISKRISQEQKKLIDDYEIFSYLKNERNNPPASFHVKSLRQVSLTQRSQKMVTQIIKEEIQKSNSVDNNYFQLKLERYQKEVQEEQSKRRQELMIKSKNFLKKDLEDSQKISNKGVREFEERCNLYRKYYSEEIMNSYGMQIQIIIYVEDKKILISLYTIIQQLKTKTNIKFS</sequence>
<keyword evidence="2" id="KW-0175">Coiled coil</keyword>
<dbReference type="CDD" id="cd08366">
    <property type="entry name" value="APC10"/>
    <property type="match status" value="1"/>
</dbReference>
<feature type="domain" description="DOC" evidence="3">
    <location>
        <begin position="7"/>
        <end position="196"/>
    </location>
</feature>
<organism evidence="4 5">
    <name type="scientific">Paramecium sonneborni</name>
    <dbReference type="NCBI Taxonomy" id="65129"/>
    <lineage>
        <taxon>Eukaryota</taxon>
        <taxon>Sar</taxon>
        <taxon>Alveolata</taxon>
        <taxon>Ciliophora</taxon>
        <taxon>Intramacronucleata</taxon>
        <taxon>Oligohymenophorea</taxon>
        <taxon>Peniculida</taxon>
        <taxon>Parameciidae</taxon>
        <taxon>Paramecium</taxon>
    </lineage>
</organism>
<reference evidence="4" key="1">
    <citation type="submission" date="2021-01" db="EMBL/GenBank/DDBJ databases">
        <authorList>
            <consortium name="Genoscope - CEA"/>
            <person name="William W."/>
        </authorList>
    </citation>
    <scope>NUCLEOTIDE SEQUENCE</scope>
</reference>
<proteinExistence type="predicted"/>
<gene>
    <name evidence="4" type="ORF">PSON_ATCC_30995.1.T0590042</name>
</gene>
<dbReference type="Pfam" id="PF03256">
    <property type="entry name" value="ANAPC10"/>
    <property type="match status" value="1"/>
</dbReference>
<dbReference type="PANTHER" id="PTHR12936">
    <property type="entry name" value="ANAPHASE-PROMOTING COMPLEX 10"/>
    <property type="match status" value="1"/>
</dbReference>
<dbReference type="SMART" id="SM01337">
    <property type="entry name" value="APC10"/>
    <property type="match status" value="1"/>
</dbReference>
<dbReference type="GO" id="GO:0070979">
    <property type="term" value="P:protein K11-linked ubiquitination"/>
    <property type="evidence" value="ECO:0007669"/>
    <property type="project" value="TreeGrafter"/>
</dbReference>